<dbReference type="Proteomes" id="UP000607397">
    <property type="component" value="Unassembled WGS sequence"/>
</dbReference>
<accession>A0A8K2A1S5</accession>
<keyword evidence="2" id="KW-1185">Reference proteome</keyword>
<proteinExistence type="predicted"/>
<dbReference type="InterPro" id="IPR011473">
    <property type="entry name" value="DUF1579"/>
</dbReference>
<reference evidence="1" key="1">
    <citation type="submission" date="2019-12" db="EMBL/GenBank/DDBJ databases">
        <title>High-Quality draft genome sequences of three cyanobacteria isolated from the limestone walls of the Old Cathedral of Coimbra.</title>
        <authorList>
            <person name="Tiago I."/>
            <person name="Soares F."/>
            <person name="Portugal A."/>
        </authorList>
    </citation>
    <scope>NUCLEOTIDE SEQUENCE [LARGE SCALE GENOMIC DNA]</scope>
    <source>
        <strain evidence="1">C</strain>
    </source>
</reference>
<dbReference type="EMBL" id="WVIC01000035">
    <property type="protein sequence ID" value="NCJ07897.1"/>
    <property type="molecule type" value="Genomic_DNA"/>
</dbReference>
<dbReference type="AlphaFoldDB" id="A0A8K2A1S5"/>
<sequence length="169" mass="18866">MTTTEIQSATPSVETLQKEHQWLQQLVGEWIYEVEANMGSDQPIEKSTGTEQVKSLGGFWVVAEGQGEMCGSLATTIMTLGYDPHKQHYVGTWIGSMMSHLWIYAGELDPTGQVLTLNSEGPAMSGDGKMAQYKDVIEFKSPDHRVLTSHCLGDDGQWHQFMTANYHRQ</sequence>
<evidence type="ECO:0000313" key="1">
    <source>
        <dbReference type="EMBL" id="NCJ07897.1"/>
    </source>
</evidence>
<comment type="caution">
    <text evidence="1">The sequence shown here is derived from an EMBL/GenBank/DDBJ whole genome shotgun (WGS) entry which is preliminary data.</text>
</comment>
<protein>
    <submittedName>
        <fullName evidence="1">DUF1579 domain-containing protein</fullName>
    </submittedName>
</protein>
<organism evidence="1 2">
    <name type="scientific">Petrachloros mirabilis ULC683</name>
    <dbReference type="NCBI Taxonomy" id="2781853"/>
    <lineage>
        <taxon>Bacteria</taxon>
        <taxon>Bacillati</taxon>
        <taxon>Cyanobacteriota</taxon>
        <taxon>Cyanophyceae</taxon>
        <taxon>Synechococcales</taxon>
        <taxon>Petrachlorosaceae</taxon>
        <taxon>Petrachloros</taxon>
        <taxon>Petrachloros mirabilis</taxon>
    </lineage>
</organism>
<dbReference type="Pfam" id="PF07617">
    <property type="entry name" value="DUF1579"/>
    <property type="match status" value="1"/>
</dbReference>
<dbReference type="RefSeq" id="WP_161826372.1">
    <property type="nucleotide sequence ID" value="NZ_WVIC01000035.1"/>
</dbReference>
<gene>
    <name evidence="1" type="ORF">GS597_15560</name>
</gene>
<name>A0A8K2A1S5_9CYAN</name>
<evidence type="ECO:0000313" key="2">
    <source>
        <dbReference type="Proteomes" id="UP000607397"/>
    </source>
</evidence>